<evidence type="ECO:0000313" key="3">
    <source>
        <dbReference type="EMBL" id="MFC3958596.1"/>
    </source>
</evidence>
<dbReference type="InterPro" id="IPR006626">
    <property type="entry name" value="PbH1"/>
</dbReference>
<protein>
    <submittedName>
        <fullName evidence="3">Right-handed parallel beta-helix repeat-containing protein</fullName>
    </submittedName>
</protein>
<dbReference type="InterPro" id="IPR039448">
    <property type="entry name" value="Beta_helix"/>
</dbReference>
<dbReference type="InterPro" id="IPR011050">
    <property type="entry name" value="Pectin_lyase_fold/virulence"/>
</dbReference>
<dbReference type="Pfam" id="PF13229">
    <property type="entry name" value="Beta_helix"/>
    <property type="match status" value="1"/>
</dbReference>
<dbReference type="RefSeq" id="WP_256530937.1">
    <property type="nucleotide sequence ID" value="NZ_CP101824.1"/>
</dbReference>
<dbReference type="GeneID" id="73903646"/>
<evidence type="ECO:0000259" key="2">
    <source>
        <dbReference type="Pfam" id="PF13229"/>
    </source>
</evidence>
<dbReference type="SMART" id="SM00710">
    <property type="entry name" value="PbH1"/>
    <property type="match status" value="6"/>
</dbReference>
<dbReference type="Gene3D" id="2.160.20.10">
    <property type="entry name" value="Single-stranded right-handed beta-helix, Pectin lyase-like"/>
    <property type="match status" value="2"/>
</dbReference>
<dbReference type="AlphaFoldDB" id="A0ABD5NP30"/>
<sequence>MVRKTHNHGLHVYERGDTDWTHAPDMETIERRLVVRGERAALDSYDPHDGATFVATDTGAVFDGDGDSWSRATRRYAETTVDDLRTRETPVADVRAYGATGDGESDDTEAIRSAIDTDGAAVAYLPKGTYRVTDELSLDSTNLRGDGAGATTIALDERVDRALAVDGAGGGVADLTVECNGMAMEGVRLAAEHALAERVAVDHVTQWGDRDESTACINVMSAPHATVESCRATRARAPNTGVSNGIHVAGDGGGVTIRNCAVDDVTPKADGDGIVVQGLNDGTRVIGNHVTNAAKSALKLNRPTERPISVLATGNTLQAGSNCLSIARIQGTETTFAGNTLVQDRVADAALRVSTDPDLDAAPVTVTGNVIELTDPADGNDLIRIRDWDRGVVVSGNTCKLYGGGNCGIRADSSENVVIEGNALDQVGETAISLVGTSLASVTGNVVDDAGTAGISLDAEASRCVVTGNVVDAPDGITVADGAADVAVGTNVGG</sequence>
<dbReference type="SUPFAM" id="SSF51126">
    <property type="entry name" value="Pectin lyase-like"/>
    <property type="match status" value="1"/>
</dbReference>
<dbReference type="InterPro" id="IPR012334">
    <property type="entry name" value="Pectin_lyas_fold"/>
</dbReference>
<keyword evidence="4" id="KW-1185">Reference proteome</keyword>
<dbReference type="EMBL" id="JBHSAQ010000006">
    <property type="protein sequence ID" value="MFC3958596.1"/>
    <property type="molecule type" value="Genomic_DNA"/>
</dbReference>
<evidence type="ECO:0000313" key="4">
    <source>
        <dbReference type="Proteomes" id="UP001595846"/>
    </source>
</evidence>
<dbReference type="Proteomes" id="UP001595846">
    <property type="component" value="Unassembled WGS sequence"/>
</dbReference>
<name>A0ABD5NP30_9EURY</name>
<feature type="domain" description="Right handed beta helix" evidence="2">
    <location>
        <begin position="391"/>
        <end position="491"/>
    </location>
</feature>
<reference evidence="3 4" key="1">
    <citation type="journal article" date="2019" name="Int. J. Syst. Evol. Microbiol.">
        <title>The Global Catalogue of Microorganisms (GCM) 10K type strain sequencing project: providing services to taxonomists for standard genome sequencing and annotation.</title>
        <authorList>
            <consortium name="The Broad Institute Genomics Platform"/>
            <consortium name="The Broad Institute Genome Sequencing Center for Infectious Disease"/>
            <person name="Wu L."/>
            <person name="Ma J."/>
        </authorList>
    </citation>
    <scope>NUCLEOTIDE SEQUENCE [LARGE SCALE GENOMIC DNA]</scope>
    <source>
        <strain evidence="3 4">IBRC-M 10256</strain>
    </source>
</reference>
<dbReference type="InterPro" id="IPR024535">
    <property type="entry name" value="RHGA/B-epi-like_pectate_lyase"/>
</dbReference>
<proteinExistence type="predicted"/>
<evidence type="ECO:0000259" key="1">
    <source>
        <dbReference type="Pfam" id="PF12708"/>
    </source>
</evidence>
<dbReference type="Pfam" id="PF12708">
    <property type="entry name" value="Pect-lyase_RHGA_epim"/>
    <property type="match status" value="1"/>
</dbReference>
<gene>
    <name evidence="3" type="ORF">ACFOUR_09480</name>
</gene>
<organism evidence="3 4">
    <name type="scientific">Halovivax cerinus</name>
    <dbReference type="NCBI Taxonomy" id="1487865"/>
    <lineage>
        <taxon>Archaea</taxon>
        <taxon>Methanobacteriati</taxon>
        <taxon>Methanobacteriota</taxon>
        <taxon>Stenosarchaea group</taxon>
        <taxon>Halobacteria</taxon>
        <taxon>Halobacteriales</taxon>
        <taxon>Natrialbaceae</taxon>
        <taxon>Halovivax</taxon>
    </lineage>
</organism>
<comment type="caution">
    <text evidence="3">The sequence shown here is derived from an EMBL/GenBank/DDBJ whole genome shotgun (WGS) entry which is preliminary data.</text>
</comment>
<accession>A0ABD5NP30</accession>
<feature type="domain" description="Rhamnogalacturonase A/B/Epimerase-like pectate lyase" evidence="1">
    <location>
        <begin position="93"/>
        <end position="169"/>
    </location>
</feature>